<organism evidence="3 4">
    <name type="scientific">Coprinopsis cinerea (strain Okayama-7 / 130 / ATCC MYA-4618 / FGSC 9003)</name>
    <name type="common">Inky cap fungus</name>
    <name type="synonym">Hormographiella aspergillata</name>
    <dbReference type="NCBI Taxonomy" id="240176"/>
    <lineage>
        <taxon>Eukaryota</taxon>
        <taxon>Fungi</taxon>
        <taxon>Dikarya</taxon>
        <taxon>Basidiomycota</taxon>
        <taxon>Agaricomycotina</taxon>
        <taxon>Agaricomycetes</taxon>
        <taxon>Agaricomycetidae</taxon>
        <taxon>Agaricales</taxon>
        <taxon>Agaricineae</taxon>
        <taxon>Psathyrellaceae</taxon>
        <taxon>Coprinopsis</taxon>
    </lineage>
</organism>
<evidence type="ECO:0000256" key="1">
    <source>
        <dbReference type="SAM" id="MobiDB-lite"/>
    </source>
</evidence>
<evidence type="ECO:0000313" key="3">
    <source>
        <dbReference type="EMBL" id="EFI26993.1"/>
    </source>
</evidence>
<dbReference type="Proteomes" id="UP000001861">
    <property type="component" value="Unassembled WGS sequence"/>
</dbReference>
<dbReference type="Pfam" id="PF17667">
    <property type="entry name" value="Pkinase_fungal"/>
    <property type="match status" value="1"/>
</dbReference>
<dbReference type="KEGG" id="cci:CC1G_15127"/>
<dbReference type="PANTHER" id="PTHR38248">
    <property type="entry name" value="FUNK1 6"/>
    <property type="match status" value="1"/>
</dbReference>
<dbReference type="Gene3D" id="1.10.510.10">
    <property type="entry name" value="Transferase(Phosphotransferase) domain 1"/>
    <property type="match status" value="1"/>
</dbReference>
<dbReference type="SUPFAM" id="SSF56112">
    <property type="entry name" value="Protein kinase-like (PK-like)"/>
    <property type="match status" value="1"/>
</dbReference>
<dbReference type="OMA" id="LAYCSAT"/>
<feature type="region of interest" description="Disordered" evidence="1">
    <location>
        <begin position="97"/>
        <end position="120"/>
    </location>
</feature>
<comment type="caution">
    <text evidence="3">The sequence shown here is derived from an EMBL/GenBank/DDBJ whole genome shotgun (WGS) entry which is preliminary data.</text>
</comment>
<keyword evidence="4" id="KW-1185">Reference proteome</keyword>
<feature type="domain" description="Fungal-type protein kinase" evidence="2">
    <location>
        <begin position="217"/>
        <end position="656"/>
    </location>
</feature>
<dbReference type="RefSeq" id="XP_002910487.1">
    <property type="nucleotide sequence ID" value="XM_002910441.1"/>
</dbReference>
<dbReference type="VEuPathDB" id="FungiDB:CC1G_15127"/>
<keyword evidence="3" id="KW-0418">Kinase</keyword>
<dbReference type="AlphaFoldDB" id="D6RPL8"/>
<sequence length="874" mass="99623">MPPATHPLKTPRRKPRGKVDRFTTLLQETPRRSTTNANADTTTTLLRANLGQFMNAEMFACEPEDFIIHYLPMCEDDEVQETLKLLKDRGILVPRLLPTEDEKVEQGTQAADSTDSGSEREAYDHVLSCFMKSPKVLKDTYESLKRQGLADAAQAVDEKSVFDKIATIDDQIRTTLAKVKGVKANEYFIRMCPDARLKGVLPGCNHRIDASMTKKRGGRLRVTDVAVPFEFKLNRTEGDAQGNAEQLLSHVNYTMNEDVRRVFVLGITVEDDRVSLWYFSRSHSMKARSFSIIENANLYVKVMIALAIATEAQLGYDPLVTHIQGNHYIYKFPADDTRSEDEYYYTLQCLSHDRTLRLTGRSTRIWKVRRVPSPTLHRRLFGTEEMVLKDVSLDAYAPTEGEIQRALFSDIDAFGETEWREHVLLKDYAESDIMDIAEALEGGKYREFFSCVEAEYVGNPGLTLCPLAWSVPDLFRLPNEPLNLYQSFRNAAPADDTESQAFGPRRQCRFLYKYVCTALHDIGTLGEFSDILKQGLTPLRLMFCAGWVHRDISTGNVLAFRTSPNDRWQVKLSDLEYAKRFPRDKDGACTDPKTGTPFFMACEVQTRQYFTRLPEEKRGRKKQGEVATPSVRSGEAQTVSHNYQHDMESFWWIFVWASSSRVNQRDLPMKFGKQYFQQSMEGIYAGGRRSLLQNPLHKNADLLLSLPTPLKSSFLSALEDLRYNIYLAYMERNGPEKADDISTYSWITGDAFTIFFETIEEFRAEWESIELVIESHLRSRDPMVRAKVLRKDSQSSFSQVLPKKRKFEEVDQEFDGKTEGVGADESEVLVEAIPVVEGTEVVGDVPEGSETSEKDERECSDDGFDSGPSKRARH</sequence>
<dbReference type="EMBL" id="AACS02000009">
    <property type="protein sequence ID" value="EFI26993.1"/>
    <property type="molecule type" value="Genomic_DNA"/>
</dbReference>
<dbReference type="OrthoDB" id="3271139at2759"/>
<evidence type="ECO:0000313" key="4">
    <source>
        <dbReference type="Proteomes" id="UP000001861"/>
    </source>
</evidence>
<dbReference type="InterPro" id="IPR011009">
    <property type="entry name" value="Kinase-like_dom_sf"/>
</dbReference>
<dbReference type="GO" id="GO:0016301">
    <property type="term" value="F:kinase activity"/>
    <property type="evidence" value="ECO:0007669"/>
    <property type="project" value="UniProtKB-KW"/>
</dbReference>
<accession>D6RPL8</accession>
<reference evidence="3 4" key="1">
    <citation type="journal article" date="2010" name="Proc. Natl. Acad. Sci. U.S.A.">
        <title>Insights into evolution of multicellular fungi from the assembled chromosomes of the mushroom Coprinopsis cinerea (Coprinus cinereus).</title>
        <authorList>
            <person name="Stajich J.E."/>
            <person name="Wilke S.K."/>
            <person name="Ahren D."/>
            <person name="Au C.H."/>
            <person name="Birren B.W."/>
            <person name="Borodovsky M."/>
            <person name="Burns C."/>
            <person name="Canback B."/>
            <person name="Casselton L.A."/>
            <person name="Cheng C.K."/>
            <person name="Deng J."/>
            <person name="Dietrich F.S."/>
            <person name="Fargo D.C."/>
            <person name="Farman M.L."/>
            <person name="Gathman A.C."/>
            <person name="Goldberg J."/>
            <person name="Guigo R."/>
            <person name="Hoegger P.J."/>
            <person name="Hooker J.B."/>
            <person name="Huggins A."/>
            <person name="James T.Y."/>
            <person name="Kamada T."/>
            <person name="Kilaru S."/>
            <person name="Kodira C."/>
            <person name="Kues U."/>
            <person name="Kupfer D."/>
            <person name="Kwan H.S."/>
            <person name="Lomsadze A."/>
            <person name="Li W."/>
            <person name="Lilly W.W."/>
            <person name="Ma L.J."/>
            <person name="Mackey A.J."/>
            <person name="Manning G."/>
            <person name="Martin F."/>
            <person name="Muraguchi H."/>
            <person name="Natvig D.O."/>
            <person name="Palmerini H."/>
            <person name="Ramesh M.A."/>
            <person name="Rehmeyer C.J."/>
            <person name="Roe B.A."/>
            <person name="Shenoy N."/>
            <person name="Stanke M."/>
            <person name="Ter-Hovhannisyan V."/>
            <person name="Tunlid A."/>
            <person name="Velagapudi R."/>
            <person name="Vision T.J."/>
            <person name="Zeng Q."/>
            <person name="Zolan M.E."/>
            <person name="Pukkila P.J."/>
        </authorList>
    </citation>
    <scope>NUCLEOTIDE SEQUENCE [LARGE SCALE GENOMIC DNA]</scope>
    <source>
        <strain evidence="4">Okayama-7 / 130 / ATCC MYA-4618 / FGSC 9003</strain>
    </source>
</reference>
<dbReference type="InterPro" id="IPR040976">
    <property type="entry name" value="Pkinase_fungal"/>
</dbReference>
<feature type="compositionally biased region" description="Polar residues" evidence="1">
    <location>
        <begin position="106"/>
        <end position="116"/>
    </location>
</feature>
<evidence type="ECO:0000259" key="2">
    <source>
        <dbReference type="Pfam" id="PF17667"/>
    </source>
</evidence>
<proteinExistence type="predicted"/>
<dbReference type="InParanoid" id="D6RPL8"/>
<protein>
    <submittedName>
        <fullName evidence="3">Other/FunK1 protein kinase</fullName>
    </submittedName>
</protein>
<dbReference type="HOGENOM" id="CLU_011584_0_0_1"/>
<name>D6RPL8_COPC7</name>
<gene>
    <name evidence="3" type="ORF">CC1G_15127</name>
</gene>
<dbReference type="GeneID" id="9379169"/>
<keyword evidence="3" id="KW-0808">Transferase</keyword>
<feature type="region of interest" description="Disordered" evidence="1">
    <location>
        <begin position="837"/>
        <end position="874"/>
    </location>
</feature>
<dbReference type="PANTHER" id="PTHR38248:SF2">
    <property type="entry name" value="FUNK1 11"/>
    <property type="match status" value="1"/>
</dbReference>